<reference evidence="2" key="1">
    <citation type="submission" date="2014-04" db="EMBL/GenBank/DDBJ databases">
        <title>Whole-Genome optical mapping and complete genome sequence of Sphingobacterium deserti sp. nov., a new spaces isolated from desert in the west of China.</title>
        <authorList>
            <person name="Teng C."/>
            <person name="Zhou Z."/>
            <person name="Li X."/>
            <person name="Chen M."/>
            <person name="Lin M."/>
            <person name="Wang L."/>
            <person name="Su S."/>
            <person name="Zhang C."/>
            <person name="Zhang W."/>
        </authorList>
    </citation>
    <scope>NUCLEOTIDE SEQUENCE [LARGE SCALE GENOMIC DNA]</scope>
    <source>
        <strain evidence="2">ACCC05744</strain>
    </source>
</reference>
<dbReference type="EMBL" id="JJMU01000029">
    <property type="protein sequence ID" value="KGE14170.1"/>
    <property type="molecule type" value="Genomic_DNA"/>
</dbReference>
<keyword evidence="2" id="KW-1185">Reference proteome</keyword>
<dbReference type="AlphaFoldDB" id="A0A0B8T8D3"/>
<evidence type="ECO:0008006" key="3">
    <source>
        <dbReference type="Google" id="ProtNLM"/>
    </source>
</evidence>
<name>A0A0B8T8D3_9SPHI</name>
<sequence>MQNRYTEAQKEKIILKIISGELLLEEASKEFSVSTVSLVKWLKERQNLIDNYFKKK</sequence>
<comment type="caution">
    <text evidence="1">The sequence shown here is derived from an EMBL/GenBank/DDBJ whole genome shotgun (WGS) entry which is preliminary data.</text>
</comment>
<dbReference type="Gene3D" id="1.10.10.10">
    <property type="entry name" value="Winged helix-like DNA-binding domain superfamily/Winged helix DNA-binding domain"/>
    <property type="match status" value="1"/>
</dbReference>
<dbReference type="InterPro" id="IPR036388">
    <property type="entry name" value="WH-like_DNA-bd_sf"/>
</dbReference>
<proteinExistence type="predicted"/>
<dbReference type="PATRIC" id="fig|1229276.3.peg.2062"/>
<reference evidence="1 2" key="2">
    <citation type="journal article" date="2015" name="PLoS ONE">
        <title>Whole-Genome Optical Mapping and Finished Genome Sequence of Sphingobacterium deserti sp. nov., a New Species Isolated from the Western Desert of China.</title>
        <authorList>
            <person name="Teng C."/>
            <person name="Zhou Z."/>
            <person name="Molnar I."/>
            <person name="Li X."/>
            <person name="Tang R."/>
            <person name="Chen M."/>
            <person name="Wang L."/>
            <person name="Su S."/>
            <person name="Zhang W."/>
            <person name="Lin M."/>
        </authorList>
    </citation>
    <scope>NUCLEOTIDE SEQUENCE [LARGE SCALE GENOMIC DNA]</scope>
    <source>
        <strain evidence="2">ACCC05744</strain>
    </source>
</reference>
<protein>
    <recommendedName>
        <fullName evidence="3">Transposase</fullName>
    </recommendedName>
</protein>
<evidence type="ECO:0000313" key="2">
    <source>
        <dbReference type="Proteomes" id="UP000031802"/>
    </source>
</evidence>
<dbReference type="InterPro" id="IPR010921">
    <property type="entry name" value="Trp_repressor/repl_initiator"/>
</dbReference>
<dbReference type="Proteomes" id="UP000031802">
    <property type="component" value="Unassembled WGS sequence"/>
</dbReference>
<organism evidence="1 2">
    <name type="scientific">Sphingobacterium deserti</name>
    <dbReference type="NCBI Taxonomy" id="1229276"/>
    <lineage>
        <taxon>Bacteria</taxon>
        <taxon>Pseudomonadati</taxon>
        <taxon>Bacteroidota</taxon>
        <taxon>Sphingobacteriia</taxon>
        <taxon>Sphingobacteriales</taxon>
        <taxon>Sphingobacteriaceae</taxon>
        <taxon>Sphingobacterium</taxon>
    </lineage>
</organism>
<evidence type="ECO:0000313" key="1">
    <source>
        <dbReference type="EMBL" id="KGE14170.1"/>
    </source>
</evidence>
<dbReference type="GO" id="GO:0043565">
    <property type="term" value="F:sequence-specific DNA binding"/>
    <property type="evidence" value="ECO:0007669"/>
    <property type="project" value="InterPro"/>
</dbReference>
<accession>A0A0B8T8D3</accession>
<dbReference type="SUPFAM" id="SSF48295">
    <property type="entry name" value="TrpR-like"/>
    <property type="match status" value="1"/>
</dbReference>
<gene>
    <name evidence="1" type="ORF">DI53_2000</name>
</gene>